<comment type="caution">
    <text evidence="1">The sequence shown here is derived from an EMBL/GenBank/DDBJ whole genome shotgun (WGS) entry which is preliminary data.</text>
</comment>
<gene>
    <name evidence="1" type="ORF">VNO77_15451</name>
</gene>
<dbReference type="EMBL" id="JAYMYQ010000003">
    <property type="protein sequence ID" value="KAK7345062.1"/>
    <property type="molecule type" value="Genomic_DNA"/>
</dbReference>
<dbReference type="AlphaFoldDB" id="A0AAN9QRD9"/>
<reference evidence="1 2" key="1">
    <citation type="submission" date="2024-01" db="EMBL/GenBank/DDBJ databases">
        <title>The genomes of 5 underutilized Papilionoideae crops provide insights into root nodulation and disease resistanc.</title>
        <authorList>
            <person name="Jiang F."/>
        </authorList>
    </citation>
    <scope>NUCLEOTIDE SEQUENCE [LARGE SCALE GENOMIC DNA]</scope>
    <source>
        <strain evidence="1">LVBAO_FW01</strain>
        <tissue evidence="1">Leaves</tissue>
    </source>
</reference>
<name>A0AAN9QRD9_CANGL</name>
<proteinExistence type="predicted"/>
<keyword evidence="2" id="KW-1185">Reference proteome</keyword>
<evidence type="ECO:0000313" key="2">
    <source>
        <dbReference type="Proteomes" id="UP001367508"/>
    </source>
</evidence>
<protein>
    <submittedName>
        <fullName evidence="1">Uncharacterized protein</fullName>
    </submittedName>
</protein>
<sequence>MKKSLELFDKMHKLLIEYETQGSGEGYKSWDDPQIPILIHRSDVESKQNEEETMKVVAQWLNKILLDEDIIENGVVNPKDPFNLFSRVVEYEIHDPNEPQTLFDLD</sequence>
<organism evidence="1 2">
    <name type="scientific">Canavalia gladiata</name>
    <name type="common">Sword bean</name>
    <name type="synonym">Dolichos gladiatus</name>
    <dbReference type="NCBI Taxonomy" id="3824"/>
    <lineage>
        <taxon>Eukaryota</taxon>
        <taxon>Viridiplantae</taxon>
        <taxon>Streptophyta</taxon>
        <taxon>Embryophyta</taxon>
        <taxon>Tracheophyta</taxon>
        <taxon>Spermatophyta</taxon>
        <taxon>Magnoliopsida</taxon>
        <taxon>eudicotyledons</taxon>
        <taxon>Gunneridae</taxon>
        <taxon>Pentapetalae</taxon>
        <taxon>rosids</taxon>
        <taxon>fabids</taxon>
        <taxon>Fabales</taxon>
        <taxon>Fabaceae</taxon>
        <taxon>Papilionoideae</taxon>
        <taxon>50 kb inversion clade</taxon>
        <taxon>NPAAA clade</taxon>
        <taxon>indigoferoid/millettioid clade</taxon>
        <taxon>Phaseoleae</taxon>
        <taxon>Canavalia</taxon>
    </lineage>
</organism>
<accession>A0AAN9QRD9</accession>
<evidence type="ECO:0000313" key="1">
    <source>
        <dbReference type="EMBL" id="KAK7345062.1"/>
    </source>
</evidence>
<dbReference type="Proteomes" id="UP001367508">
    <property type="component" value="Unassembled WGS sequence"/>
</dbReference>